<dbReference type="Proteomes" id="UP000605201">
    <property type="component" value="Unassembled WGS sequence"/>
</dbReference>
<dbReference type="InterPro" id="IPR000086">
    <property type="entry name" value="NUDIX_hydrolase_dom"/>
</dbReference>
<evidence type="ECO:0000256" key="2">
    <source>
        <dbReference type="ARBA" id="ARBA00005582"/>
    </source>
</evidence>
<dbReference type="GO" id="GO:0046872">
    <property type="term" value="F:metal ion binding"/>
    <property type="evidence" value="ECO:0007669"/>
    <property type="project" value="UniProtKB-KW"/>
</dbReference>
<dbReference type="CDD" id="cd03425">
    <property type="entry name" value="NUDIX_MutT_NudA_like"/>
    <property type="match status" value="1"/>
</dbReference>
<dbReference type="Pfam" id="PF00293">
    <property type="entry name" value="NUDIX"/>
    <property type="match status" value="1"/>
</dbReference>
<dbReference type="InterPro" id="IPR020084">
    <property type="entry name" value="NUDIX_hydrolase_CS"/>
</dbReference>
<evidence type="ECO:0000256" key="16">
    <source>
        <dbReference type="ARBA" id="ARBA00042798"/>
    </source>
</evidence>
<evidence type="ECO:0000256" key="12">
    <source>
        <dbReference type="ARBA" id="ARBA00038905"/>
    </source>
</evidence>
<dbReference type="InterPro" id="IPR047127">
    <property type="entry name" value="MutT-like"/>
</dbReference>
<evidence type="ECO:0000256" key="4">
    <source>
        <dbReference type="ARBA" id="ARBA00022705"/>
    </source>
</evidence>
<evidence type="ECO:0000313" key="20">
    <source>
        <dbReference type="Proteomes" id="UP000605201"/>
    </source>
</evidence>
<evidence type="ECO:0000256" key="15">
    <source>
        <dbReference type="ARBA" id="ARBA00041979"/>
    </source>
</evidence>
<dbReference type="SUPFAM" id="SSF55811">
    <property type="entry name" value="Nudix"/>
    <property type="match status" value="1"/>
</dbReference>
<dbReference type="PANTHER" id="PTHR47707:SF1">
    <property type="entry name" value="NUDIX HYDROLASE FAMILY PROTEIN"/>
    <property type="match status" value="1"/>
</dbReference>
<evidence type="ECO:0000259" key="18">
    <source>
        <dbReference type="PROSITE" id="PS51462"/>
    </source>
</evidence>
<feature type="domain" description="Nudix hydrolase" evidence="18">
    <location>
        <begin position="1"/>
        <end position="125"/>
    </location>
</feature>
<keyword evidence="6" id="KW-0227">DNA damage</keyword>
<dbReference type="GO" id="GO:0006281">
    <property type="term" value="P:DNA repair"/>
    <property type="evidence" value="ECO:0007669"/>
    <property type="project" value="UniProtKB-KW"/>
</dbReference>
<dbReference type="GO" id="GO:0044715">
    <property type="term" value="F:8-oxo-dGDP phosphatase activity"/>
    <property type="evidence" value="ECO:0007669"/>
    <property type="project" value="TreeGrafter"/>
</dbReference>
<reference evidence="19 20" key="1">
    <citation type="submission" date="2020-08" db="EMBL/GenBank/DDBJ databases">
        <title>Bridging the membrane lipid divide: bacteria of the FCB group superphylum have the potential to synthesize archaeal ether lipids.</title>
        <authorList>
            <person name="Villanueva L."/>
            <person name="Von Meijenfeldt F.A.B."/>
            <person name="Westbye A.B."/>
            <person name="Yadav S."/>
            <person name="Hopmans E.C."/>
            <person name="Dutilh B.E."/>
            <person name="Sinninghe Damste J.S."/>
        </authorList>
    </citation>
    <scope>NUCLEOTIDE SEQUENCE [LARGE SCALE GENOMIC DNA]</scope>
    <source>
        <strain evidence="19">NIOZ-UU17</strain>
    </source>
</reference>
<comment type="catalytic activity">
    <reaction evidence="10">
        <text>8-oxo-dGTP + H2O = 8-oxo-dGMP + diphosphate + H(+)</text>
        <dbReference type="Rhea" id="RHEA:31575"/>
        <dbReference type="ChEBI" id="CHEBI:15377"/>
        <dbReference type="ChEBI" id="CHEBI:15378"/>
        <dbReference type="ChEBI" id="CHEBI:33019"/>
        <dbReference type="ChEBI" id="CHEBI:63224"/>
        <dbReference type="ChEBI" id="CHEBI:77896"/>
        <dbReference type="EC" id="3.6.1.55"/>
    </reaction>
</comment>
<dbReference type="PROSITE" id="PS51462">
    <property type="entry name" value="NUDIX"/>
    <property type="match status" value="1"/>
</dbReference>
<dbReference type="PRINTS" id="PR00502">
    <property type="entry name" value="NUDIXFAMILY"/>
</dbReference>
<evidence type="ECO:0000256" key="6">
    <source>
        <dbReference type="ARBA" id="ARBA00022763"/>
    </source>
</evidence>
<comment type="similarity">
    <text evidence="2 17">Belongs to the Nudix hydrolase family.</text>
</comment>
<dbReference type="EMBL" id="JACNIG010000317">
    <property type="protein sequence ID" value="MBC8433663.1"/>
    <property type="molecule type" value="Genomic_DNA"/>
</dbReference>
<dbReference type="InterPro" id="IPR020476">
    <property type="entry name" value="Nudix_hydrolase"/>
</dbReference>
<dbReference type="GO" id="GO:0008413">
    <property type="term" value="F:8-oxo-7,8-dihydroguanosine triphosphate pyrophosphatase activity"/>
    <property type="evidence" value="ECO:0007669"/>
    <property type="project" value="TreeGrafter"/>
</dbReference>
<evidence type="ECO:0000256" key="13">
    <source>
        <dbReference type="ARBA" id="ARBA00040794"/>
    </source>
</evidence>
<comment type="catalytic activity">
    <reaction evidence="11">
        <text>8-oxo-GTP + H2O = 8-oxo-GMP + diphosphate + H(+)</text>
        <dbReference type="Rhea" id="RHEA:67616"/>
        <dbReference type="ChEBI" id="CHEBI:15377"/>
        <dbReference type="ChEBI" id="CHEBI:15378"/>
        <dbReference type="ChEBI" id="CHEBI:33019"/>
        <dbReference type="ChEBI" id="CHEBI:143553"/>
        <dbReference type="ChEBI" id="CHEBI:145694"/>
    </reaction>
</comment>
<dbReference type="GO" id="GO:0044716">
    <property type="term" value="F:8-oxo-GDP phosphatase activity"/>
    <property type="evidence" value="ECO:0007669"/>
    <property type="project" value="TreeGrafter"/>
</dbReference>
<keyword evidence="3" id="KW-0515">Mutator protein</keyword>
<dbReference type="GO" id="GO:0035539">
    <property type="term" value="F:8-oxo-7,8-dihydrodeoxyguanosine triphosphate pyrophosphatase activity"/>
    <property type="evidence" value="ECO:0007669"/>
    <property type="project" value="UniProtKB-EC"/>
</dbReference>
<evidence type="ECO:0000256" key="10">
    <source>
        <dbReference type="ARBA" id="ARBA00035861"/>
    </source>
</evidence>
<evidence type="ECO:0000256" key="5">
    <source>
        <dbReference type="ARBA" id="ARBA00022723"/>
    </source>
</evidence>
<comment type="caution">
    <text evidence="19">The sequence shown here is derived from an EMBL/GenBank/DDBJ whole genome shotgun (WGS) entry which is preliminary data.</text>
</comment>
<proteinExistence type="inferred from homology"/>
<dbReference type="AlphaFoldDB" id="A0A8J6NW16"/>
<evidence type="ECO:0000256" key="7">
    <source>
        <dbReference type="ARBA" id="ARBA00022801"/>
    </source>
</evidence>
<keyword evidence="4" id="KW-0235">DNA replication</keyword>
<evidence type="ECO:0000256" key="8">
    <source>
        <dbReference type="ARBA" id="ARBA00022842"/>
    </source>
</evidence>
<keyword evidence="7 17" id="KW-0378">Hydrolase</keyword>
<evidence type="ECO:0000313" key="19">
    <source>
        <dbReference type="EMBL" id="MBC8433663.1"/>
    </source>
</evidence>
<keyword evidence="8" id="KW-0460">Magnesium</keyword>
<evidence type="ECO:0000256" key="11">
    <source>
        <dbReference type="ARBA" id="ARBA00036904"/>
    </source>
</evidence>
<dbReference type="Gene3D" id="3.90.79.10">
    <property type="entry name" value="Nucleoside Triphosphate Pyrophosphohydrolase"/>
    <property type="match status" value="1"/>
</dbReference>
<evidence type="ECO:0000256" key="17">
    <source>
        <dbReference type="RuleBase" id="RU003476"/>
    </source>
</evidence>
<evidence type="ECO:0000256" key="14">
    <source>
        <dbReference type="ARBA" id="ARBA00041592"/>
    </source>
</evidence>
<name>A0A8J6NW16_9BACT</name>
<dbReference type="EC" id="3.6.1.55" evidence="12"/>
<dbReference type="PANTHER" id="PTHR47707">
    <property type="entry name" value="8-OXO-DGTP DIPHOSPHATASE"/>
    <property type="match status" value="1"/>
</dbReference>
<dbReference type="GO" id="GO:0006260">
    <property type="term" value="P:DNA replication"/>
    <property type="evidence" value="ECO:0007669"/>
    <property type="project" value="UniProtKB-KW"/>
</dbReference>
<gene>
    <name evidence="19" type="ORF">H8D96_17275</name>
</gene>
<dbReference type="InterPro" id="IPR015797">
    <property type="entry name" value="NUDIX_hydrolase-like_dom_sf"/>
</dbReference>
<organism evidence="19 20">
    <name type="scientific">Candidatus Desulfatibia vada</name>
    <dbReference type="NCBI Taxonomy" id="2841696"/>
    <lineage>
        <taxon>Bacteria</taxon>
        <taxon>Pseudomonadati</taxon>
        <taxon>Thermodesulfobacteriota</taxon>
        <taxon>Desulfobacteria</taxon>
        <taxon>Desulfobacterales</taxon>
        <taxon>Desulfobacterales incertae sedis</taxon>
        <taxon>Candidatus Desulfatibia</taxon>
    </lineage>
</organism>
<sequence>MIKVTAAIFVHDGMLLIAKRKSTARLPNLWELPGGKIEPHETPEECLKRELKEEFDIDVTVEEYLGSNVHTYDFGTIDLMAFRTSWNTGDFKLLDHEEIRWVFTHELDQFDFAPADTAFIEDLKNGVIEI</sequence>
<comment type="cofactor">
    <cofactor evidence="1">
        <name>Mg(2+)</name>
        <dbReference type="ChEBI" id="CHEBI:18420"/>
    </cofactor>
</comment>
<keyword evidence="9" id="KW-0234">DNA repair</keyword>
<evidence type="ECO:0000256" key="1">
    <source>
        <dbReference type="ARBA" id="ARBA00001946"/>
    </source>
</evidence>
<evidence type="ECO:0000256" key="3">
    <source>
        <dbReference type="ARBA" id="ARBA00022457"/>
    </source>
</evidence>
<dbReference type="PROSITE" id="PS00893">
    <property type="entry name" value="NUDIX_BOX"/>
    <property type="match status" value="1"/>
</dbReference>
<accession>A0A8J6NW16</accession>
<protein>
    <recommendedName>
        <fullName evidence="13">8-oxo-dGTP diphosphatase</fullName>
        <ecNumber evidence="12">3.6.1.55</ecNumber>
    </recommendedName>
    <alternativeName>
        <fullName evidence="16">7,8-dihydro-8-oxoguanine-triphosphatase</fullName>
    </alternativeName>
    <alternativeName>
        <fullName evidence="15">Mutator protein MutT</fullName>
    </alternativeName>
    <alternativeName>
        <fullName evidence="14">dGTP pyrophosphohydrolase</fullName>
    </alternativeName>
</protein>
<keyword evidence="5" id="KW-0479">Metal-binding</keyword>
<evidence type="ECO:0000256" key="9">
    <source>
        <dbReference type="ARBA" id="ARBA00023204"/>
    </source>
</evidence>